<evidence type="ECO:0000313" key="3">
    <source>
        <dbReference type="Proteomes" id="UP000070427"/>
    </source>
</evidence>
<dbReference type="RefSeq" id="WP_066352915.1">
    <property type="nucleotide sequence ID" value="NZ_LOED01000010.1"/>
</dbReference>
<organism evidence="2 3">
    <name type="scientific">Fervidicola ferrireducens</name>
    <dbReference type="NCBI Taxonomy" id="520764"/>
    <lineage>
        <taxon>Bacteria</taxon>
        <taxon>Bacillati</taxon>
        <taxon>Bacillota</taxon>
        <taxon>Clostridia</taxon>
        <taxon>Thermosediminibacterales</taxon>
        <taxon>Thermosediminibacteraceae</taxon>
        <taxon>Fervidicola</taxon>
    </lineage>
</organism>
<name>A0A140LAD0_9FIRM</name>
<dbReference type="InterPro" id="IPR002934">
    <property type="entry name" value="Polymerase_NTP_transf_dom"/>
</dbReference>
<feature type="domain" description="Polymerase nucleotidyl transferase" evidence="1">
    <location>
        <begin position="19"/>
        <end position="93"/>
    </location>
</feature>
<dbReference type="STRING" id="520764.AN618_10570"/>
<dbReference type="SUPFAM" id="SSF81301">
    <property type="entry name" value="Nucleotidyltransferase"/>
    <property type="match status" value="1"/>
</dbReference>
<accession>A0A140LAD0</accession>
<keyword evidence="3" id="KW-1185">Reference proteome</keyword>
<dbReference type="AlphaFoldDB" id="A0A140LAD0"/>
<dbReference type="CDD" id="cd05403">
    <property type="entry name" value="NT_KNTase_like"/>
    <property type="match status" value="1"/>
</dbReference>
<dbReference type="InParanoid" id="A0A140LAD0"/>
<dbReference type="Gene3D" id="3.30.460.10">
    <property type="entry name" value="Beta Polymerase, domain 2"/>
    <property type="match status" value="1"/>
</dbReference>
<dbReference type="GO" id="GO:0016779">
    <property type="term" value="F:nucleotidyltransferase activity"/>
    <property type="evidence" value="ECO:0007669"/>
    <property type="project" value="InterPro"/>
</dbReference>
<evidence type="ECO:0000259" key="1">
    <source>
        <dbReference type="Pfam" id="PF01909"/>
    </source>
</evidence>
<dbReference type="PANTHER" id="PTHR43449:SF1">
    <property type="entry name" value="POLYMERASE BETA NUCLEOTIDYLTRANSFERASE DOMAIN-CONTAINING PROTEIN"/>
    <property type="match status" value="1"/>
</dbReference>
<dbReference type="EMBL" id="LOED01000010">
    <property type="protein sequence ID" value="KXG77505.1"/>
    <property type="molecule type" value="Genomic_DNA"/>
</dbReference>
<dbReference type="InterPro" id="IPR043519">
    <property type="entry name" value="NT_sf"/>
</dbReference>
<proteinExistence type="predicted"/>
<reference evidence="2 3" key="1">
    <citation type="submission" date="2015-12" db="EMBL/GenBank/DDBJ databases">
        <title>Draft genome sequnece of Fervidicola ferrireducens strain Y170.</title>
        <authorList>
            <person name="Patel B.K."/>
        </authorList>
    </citation>
    <scope>NUCLEOTIDE SEQUENCE [LARGE SCALE GENOMIC DNA]</scope>
    <source>
        <strain evidence="2 3">Y170</strain>
    </source>
</reference>
<dbReference type="Proteomes" id="UP000070427">
    <property type="component" value="Unassembled WGS sequence"/>
</dbReference>
<dbReference type="OrthoDB" id="9816197at2"/>
<evidence type="ECO:0000313" key="2">
    <source>
        <dbReference type="EMBL" id="KXG77505.1"/>
    </source>
</evidence>
<gene>
    <name evidence="2" type="ORF">AN618_10570</name>
</gene>
<sequence length="115" mass="13060">MVKAKNEIMEIISDYTGKLRKYIKINRVILFGSYAKGDALKESDVDLAIVSEDFGKMSFFERLELLYKCWNYDVGADLLGYTPEEFEELANKISFVAEILKTGIDVTSNNEKEGA</sequence>
<dbReference type="PANTHER" id="PTHR43449">
    <property type="entry name" value="NUCLEOTIDYLTRANSFERASE"/>
    <property type="match status" value="1"/>
</dbReference>
<dbReference type="Pfam" id="PF01909">
    <property type="entry name" value="NTP_transf_2"/>
    <property type="match status" value="1"/>
</dbReference>
<comment type="caution">
    <text evidence="2">The sequence shown here is derived from an EMBL/GenBank/DDBJ whole genome shotgun (WGS) entry which is preliminary data.</text>
</comment>
<protein>
    <recommendedName>
        <fullName evidence="1">Polymerase nucleotidyl transferase domain-containing protein</fullName>
    </recommendedName>
</protein>